<dbReference type="InterPro" id="IPR002205">
    <property type="entry name" value="Topo_IIA_dom_A"/>
</dbReference>
<dbReference type="PANTHER" id="PTHR43493:SF5">
    <property type="entry name" value="DNA GYRASE SUBUNIT A, CHLOROPLASTIC_MITOCHONDRIAL"/>
    <property type="match status" value="1"/>
</dbReference>
<comment type="caution">
    <text evidence="8">The sequence shown here is derived from an EMBL/GenBank/DDBJ whole genome shotgun (WGS) entry which is preliminary data.</text>
</comment>
<reference evidence="8" key="2">
    <citation type="journal article" date="2014" name="ISME J.">
        <title>Microbial stratification in low pH oxic and suboxic macroscopic growths along an acid mine drainage.</title>
        <authorList>
            <person name="Mendez-Garcia C."/>
            <person name="Mesa V."/>
            <person name="Sprenger R.R."/>
            <person name="Richter M."/>
            <person name="Diez M.S."/>
            <person name="Solano J."/>
            <person name="Bargiela R."/>
            <person name="Golyshina O.V."/>
            <person name="Manteca A."/>
            <person name="Ramos J.L."/>
            <person name="Gallego J.R."/>
            <person name="Llorente I."/>
            <person name="Martins Dos Santos V.A."/>
            <person name="Jensen O.N."/>
            <person name="Pelaez A.I."/>
            <person name="Sanchez J."/>
            <person name="Ferrer M."/>
        </authorList>
    </citation>
    <scope>NUCLEOTIDE SEQUENCE</scope>
</reference>
<dbReference type="Pfam" id="PF00521">
    <property type="entry name" value="DNA_topoisoIV"/>
    <property type="match status" value="1"/>
</dbReference>
<feature type="domain" description="Topo IIA-type catalytic" evidence="7">
    <location>
        <begin position="42"/>
        <end position="504"/>
    </location>
</feature>
<dbReference type="GO" id="GO:0003677">
    <property type="term" value="F:DNA binding"/>
    <property type="evidence" value="ECO:0007669"/>
    <property type="project" value="UniProtKB-KW"/>
</dbReference>
<dbReference type="Gene3D" id="3.90.199.10">
    <property type="entry name" value="Topoisomerase II, domain 5"/>
    <property type="match status" value="1"/>
</dbReference>
<dbReference type="FunFam" id="1.10.268.10:FF:000001">
    <property type="entry name" value="DNA gyrase subunit A"/>
    <property type="match status" value="1"/>
</dbReference>
<evidence type="ECO:0000256" key="2">
    <source>
        <dbReference type="ARBA" id="ARBA00008263"/>
    </source>
</evidence>
<evidence type="ECO:0000256" key="6">
    <source>
        <dbReference type="ARBA" id="ARBA00023235"/>
    </source>
</evidence>
<dbReference type="Gene3D" id="3.30.1360.40">
    <property type="match status" value="1"/>
</dbReference>
<dbReference type="InterPro" id="IPR013758">
    <property type="entry name" value="Topo_IIA_A/C_ab"/>
</dbReference>
<keyword evidence="5" id="KW-0238">DNA-binding</keyword>
<dbReference type="FunFam" id="3.30.1360.40:FF:000002">
    <property type="entry name" value="DNA gyrase subunit A"/>
    <property type="match status" value="1"/>
</dbReference>
<dbReference type="GO" id="GO:0005524">
    <property type="term" value="F:ATP binding"/>
    <property type="evidence" value="ECO:0007669"/>
    <property type="project" value="InterPro"/>
</dbReference>
<dbReference type="InterPro" id="IPR013757">
    <property type="entry name" value="Topo_IIA_A_a_sf"/>
</dbReference>
<dbReference type="CDD" id="cd00187">
    <property type="entry name" value="TOP4c"/>
    <property type="match status" value="1"/>
</dbReference>
<comment type="similarity">
    <text evidence="2">Belongs to the type II topoisomerase GyrA/ParC subunit family.</text>
</comment>
<keyword evidence="4" id="KW-0799">Topoisomerase</keyword>
<dbReference type="EC" id="5.6.2.2" evidence="3"/>
<feature type="non-terminal residue" evidence="8">
    <location>
        <position position="522"/>
    </location>
</feature>
<name>T1BYH4_9ZZZZ</name>
<evidence type="ECO:0000313" key="8">
    <source>
        <dbReference type="EMBL" id="EQD78246.1"/>
    </source>
</evidence>
<dbReference type="SUPFAM" id="SSF56719">
    <property type="entry name" value="Type II DNA topoisomerase"/>
    <property type="match status" value="1"/>
</dbReference>
<protein>
    <recommendedName>
        <fullName evidence="3">DNA topoisomerase (ATP-hydrolyzing)</fullName>
        <ecNumber evidence="3">5.6.2.2</ecNumber>
    </recommendedName>
</protein>
<dbReference type="InterPro" id="IPR050220">
    <property type="entry name" value="Type_II_DNA_Topoisomerases"/>
</dbReference>
<evidence type="ECO:0000256" key="3">
    <source>
        <dbReference type="ARBA" id="ARBA00012895"/>
    </source>
</evidence>
<organism evidence="8">
    <name type="scientific">mine drainage metagenome</name>
    <dbReference type="NCBI Taxonomy" id="410659"/>
    <lineage>
        <taxon>unclassified sequences</taxon>
        <taxon>metagenomes</taxon>
        <taxon>ecological metagenomes</taxon>
    </lineage>
</organism>
<dbReference type="GO" id="GO:0006265">
    <property type="term" value="P:DNA topological change"/>
    <property type="evidence" value="ECO:0007669"/>
    <property type="project" value="InterPro"/>
</dbReference>
<comment type="catalytic activity">
    <reaction evidence="1">
        <text>ATP-dependent breakage, passage and rejoining of double-stranded DNA.</text>
        <dbReference type="EC" id="5.6.2.2"/>
    </reaction>
</comment>
<evidence type="ECO:0000259" key="7">
    <source>
        <dbReference type="PROSITE" id="PS52040"/>
    </source>
</evidence>
<dbReference type="AlphaFoldDB" id="T1BYH4"/>
<keyword evidence="6" id="KW-0413">Isomerase</keyword>
<reference evidence="8" key="1">
    <citation type="submission" date="2013-08" db="EMBL/GenBank/DDBJ databases">
        <authorList>
            <person name="Mendez C."/>
            <person name="Richter M."/>
            <person name="Ferrer M."/>
            <person name="Sanchez J."/>
        </authorList>
    </citation>
    <scope>NUCLEOTIDE SEQUENCE</scope>
</reference>
<accession>T1BYH4</accession>
<dbReference type="SMART" id="SM00434">
    <property type="entry name" value="TOP4c"/>
    <property type="match status" value="1"/>
</dbReference>
<dbReference type="GO" id="GO:0003918">
    <property type="term" value="F:DNA topoisomerase type II (double strand cut, ATP-hydrolyzing) activity"/>
    <property type="evidence" value="ECO:0007669"/>
    <property type="project" value="UniProtKB-EC"/>
</dbReference>
<evidence type="ECO:0000256" key="4">
    <source>
        <dbReference type="ARBA" id="ARBA00023029"/>
    </source>
</evidence>
<dbReference type="GO" id="GO:0005737">
    <property type="term" value="C:cytoplasm"/>
    <property type="evidence" value="ECO:0007669"/>
    <property type="project" value="TreeGrafter"/>
</dbReference>
<dbReference type="NCBIfam" id="NF004044">
    <property type="entry name" value="PRK05561.1"/>
    <property type="match status" value="1"/>
</dbReference>
<dbReference type="EMBL" id="AUZY01000608">
    <property type="protein sequence ID" value="EQD78246.1"/>
    <property type="molecule type" value="Genomic_DNA"/>
</dbReference>
<dbReference type="GO" id="GO:0009330">
    <property type="term" value="C:DNA topoisomerase type II (double strand cut, ATP-hydrolyzing) complex"/>
    <property type="evidence" value="ECO:0007669"/>
    <property type="project" value="TreeGrafter"/>
</dbReference>
<proteinExistence type="inferred from homology"/>
<dbReference type="Gene3D" id="1.10.268.10">
    <property type="entry name" value="Topoisomerase, domain 3"/>
    <property type="match status" value="1"/>
</dbReference>
<dbReference type="PANTHER" id="PTHR43493">
    <property type="entry name" value="DNA GYRASE/TOPOISOMERASE SUBUNIT A"/>
    <property type="match status" value="1"/>
</dbReference>
<evidence type="ECO:0000256" key="5">
    <source>
        <dbReference type="ARBA" id="ARBA00023125"/>
    </source>
</evidence>
<gene>
    <name evidence="8" type="ORF">B1B_00830</name>
</gene>
<dbReference type="PROSITE" id="PS52040">
    <property type="entry name" value="TOPO_IIA"/>
    <property type="match status" value="1"/>
</dbReference>
<dbReference type="InterPro" id="IPR013760">
    <property type="entry name" value="Topo_IIA-like_dom_sf"/>
</dbReference>
<sequence>MSEIAEDPAPNGAGRVRPQTLEREMHRSYIDYAMSVIVGRALPFAEDGLKPVHRRILWAMWEGGATHDRPFRKSARTVGDVLGKYHPHGDLSVYDALVRMAQPFSLRYPLVEGQGNFGSIDGDGPAAMRYTEARLSPVASEMLEDIEKDTVAWGDNFDGSLKEPMLLPSRLPTLLVNGSAGIAVGMATNLPPHNLGEVVDALRLVLQRPESTLYEVLKFLPGPDFPTGGLLSREGIREAYETGRGTLLLRAKAEIRERDNKTEVVVTEIPYEINKSQLLEETAELIKTKRIDGISDLRDESDKDGISVVFELKRDASPELVLNQLYAHTRLETSFGVINLALVDSKPKTLTLLELLRSHLAFRKEILTRRSRFELKKAQDRLHLLEGFLTAIDHIDEVVRILRRSKDSPSAQAALMGKFLLSAEQAKAILEMRLSRLTGLERDALVTEAKEKETEIRRLQGILGDPRVLEKLLDDELASLKERYADPRRTLLVDAFSERSLEDLIADTDVVVLVSNTGYIKR</sequence>
<evidence type="ECO:0000256" key="1">
    <source>
        <dbReference type="ARBA" id="ARBA00000185"/>
    </source>
</evidence>